<evidence type="ECO:0000256" key="2">
    <source>
        <dbReference type="ARBA" id="ARBA00004141"/>
    </source>
</evidence>
<sequence>MELSSTARMWNWGGSAAVVPITGRRREEKESSENFKAGTRSPAKGFSMLQNFSLVAALLFICFAASLLILPLLLPPLPPPPPPPLLLVVPVAIMAVLVFLAFAPPQQPNIVAG</sequence>
<evidence type="ECO:0000256" key="13">
    <source>
        <dbReference type="SAM" id="MobiDB-lite"/>
    </source>
</evidence>
<feature type="region of interest" description="Disordered" evidence="13">
    <location>
        <begin position="23"/>
        <end position="43"/>
    </location>
</feature>
<keyword evidence="7" id="KW-0963">Cytoplasm</keyword>
<evidence type="ECO:0000256" key="8">
    <source>
        <dbReference type="ARBA" id="ARBA00022692"/>
    </source>
</evidence>
<evidence type="ECO:0000256" key="5">
    <source>
        <dbReference type="ARBA" id="ARBA00006891"/>
    </source>
</evidence>
<keyword evidence="6" id="KW-0217">Developmental protein</keyword>
<evidence type="ECO:0000256" key="10">
    <source>
        <dbReference type="ARBA" id="ARBA00022989"/>
    </source>
</evidence>
<evidence type="ECO:0000256" key="3">
    <source>
        <dbReference type="ARBA" id="ARBA00004240"/>
    </source>
</evidence>
<dbReference type="PANTHER" id="PTHR36023:SF3">
    <property type="entry name" value="ARGOS-LIKE PROTEIN"/>
    <property type="match status" value="1"/>
</dbReference>
<evidence type="ECO:0000256" key="1">
    <source>
        <dbReference type="ARBA" id="ARBA00004123"/>
    </source>
</evidence>
<dbReference type="PANTHER" id="PTHR36023">
    <property type="entry name" value="ARGOS-LIKE PROTEIN"/>
    <property type="match status" value="1"/>
</dbReference>
<feature type="compositionally biased region" description="Basic and acidic residues" evidence="13">
    <location>
        <begin position="24"/>
        <end position="33"/>
    </location>
</feature>
<dbReference type="GO" id="GO:0016020">
    <property type="term" value="C:membrane"/>
    <property type="evidence" value="ECO:0007669"/>
    <property type="project" value="UniProtKB-SubCell"/>
</dbReference>
<comment type="subcellular location">
    <subcellularLocation>
        <location evidence="4">Cytoplasm</location>
    </subcellularLocation>
    <subcellularLocation>
        <location evidence="3">Endoplasmic reticulum</location>
    </subcellularLocation>
    <subcellularLocation>
        <location evidence="2">Membrane</location>
        <topology evidence="2">Multi-pass membrane protein</topology>
    </subcellularLocation>
    <subcellularLocation>
        <location evidence="1">Nucleus</location>
    </subcellularLocation>
</comment>
<evidence type="ECO:0000256" key="7">
    <source>
        <dbReference type="ARBA" id="ARBA00022490"/>
    </source>
</evidence>
<dbReference type="EMBL" id="AUSU01007386">
    <property type="protein sequence ID" value="EPS60665.1"/>
    <property type="molecule type" value="Genomic_DNA"/>
</dbReference>
<comment type="similarity">
    <text evidence="5">Belongs to the plant organ size related (OSR) protein family.</text>
</comment>
<evidence type="ECO:0000256" key="6">
    <source>
        <dbReference type="ARBA" id="ARBA00022473"/>
    </source>
</evidence>
<keyword evidence="10 14" id="KW-1133">Transmembrane helix</keyword>
<keyword evidence="12" id="KW-0539">Nucleus</keyword>
<evidence type="ECO:0000256" key="14">
    <source>
        <dbReference type="SAM" id="Phobius"/>
    </source>
</evidence>
<evidence type="ECO:0000256" key="4">
    <source>
        <dbReference type="ARBA" id="ARBA00004496"/>
    </source>
</evidence>
<protein>
    <submittedName>
        <fullName evidence="15">Uncharacterized protein</fullName>
    </submittedName>
</protein>
<name>S8C1M2_9LAMI</name>
<proteinExistence type="inferred from homology"/>
<evidence type="ECO:0000256" key="9">
    <source>
        <dbReference type="ARBA" id="ARBA00022824"/>
    </source>
</evidence>
<evidence type="ECO:0000256" key="12">
    <source>
        <dbReference type="ARBA" id="ARBA00023242"/>
    </source>
</evidence>
<feature type="transmembrane region" description="Helical" evidence="14">
    <location>
        <begin position="85"/>
        <end position="103"/>
    </location>
</feature>
<dbReference type="AlphaFoldDB" id="S8C1M2"/>
<keyword evidence="16" id="KW-1185">Reference proteome</keyword>
<dbReference type="Proteomes" id="UP000015453">
    <property type="component" value="Unassembled WGS sequence"/>
</dbReference>
<reference evidence="15 16" key="1">
    <citation type="journal article" date="2013" name="BMC Genomics">
        <title>The miniature genome of a carnivorous plant Genlisea aurea contains a low number of genes and short non-coding sequences.</title>
        <authorList>
            <person name="Leushkin E.V."/>
            <person name="Sutormin R.A."/>
            <person name="Nabieva E.R."/>
            <person name="Penin A.A."/>
            <person name="Kondrashov A.S."/>
            <person name="Logacheva M.D."/>
        </authorList>
    </citation>
    <scope>NUCLEOTIDE SEQUENCE [LARGE SCALE GENOMIC DNA]</scope>
</reference>
<gene>
    <name evidence="15" type="ORF">M569_14138</name>
</gene>
<keyword evidence="9" id="KW-0256">Endoplasmic reticulum</keyword>
<feature type="transmembrane region" description="Helical" evidence="14">
    <location>
        <begin position="52"/>
        <end position="73"/>
    </location>
</feature>
<evidence type="ECO:0000313" key="15">
    <source>
        <dbReference type="EMBL" id="EPS60665.1"/>
    </source>
</evidence>
<dbReference type="GO" id="GO:0009725">
    <property type="term" value="P:response to hormone"/>
    <property type="evidence" value="ECO:0007669"/>
    <property type="project" value="UniProtKB-ARBA"/>
</dbReference>
<dbReference type="InterPro" id="IPR037468">
    <property type="entry name" value="ARGOS/ARL/OSR1"/>
</dbReference>
<dbReference type="GO" id="GO:0005783">
    <property type="term" value="C:endoplasmic reticulum"/>
    <property type="evidence" value="ECO:0007669"/>
    <property type="project" value="UniProtKB-SubCell"/>
</dbReference>
<organism evidence="15 16">
    <name type="scientific">Genlisea aurea</name>
    <dbReference type="NCBI Taxonomy" id="192259"/>
    <lineage>
        <taxon>Eukaryota</taxon>
        <taxon>Viridiplantae</taxon>
        <taxon>Streptophyta</taxon>
        <taxon>Embryophyta</taxon>
        <taxon>Tracheophyta</taxon>
        <taxon>Spermatophyta</taxon>
        <taxon>Magnoliopsida</taxon>
        <taxon>eudicotyledons</taxon>
        <taxon>Gunneridae</taxon>
        <taxon>Pentapetalae</taxon>
        <taxon>asterids</taxon>
        <taxon>lamiids</taxon>
        <taxon>Lamiales</taxon>
        <taxon>Lentibulariaceae</taxon>
        <taxon>Genlisea</taxon>
    </lineage>
</organism>
<keyword evidence="11 14" id="KW-0472">Membrane</keyword>
<comment type="caution">
    <text evidence="15">The sequence shown here is derived from an EMBL/GenBank/DDBJ whole genome shotgun (WGS) entry which is preliminary data.</text>
</comment>
<dbReference type="GO" id="GO:0005634">
    <property type="term" value="C:nucleus"/>
    <property type="evidence" value="ECO:0007669"/>
    <property type="project" value="UniProtKB-SubCell"/>
</dbReference>
<evidence type="ECO:0000313" key="16">
    <source>
        <dbReference type="Proteomes" id="UP000015453"/>
    </source>
</evidence>
<evidence type="ECO:0000256" key="11">
    <source>
        <dbReference type="ARBA" id="ARBA00023136"/>
    </source>
</evidence>
<dbReference type="GO" id="GO:0046622">
    <property type="term" value="P:positive regulation of organ growth"/>
    <property type="evidence" value="ECO:0007669"/>
    <property type="project" value="InterPro"/>
</dbReference>
<accession>S8C1M2</accession>
<keyword evidence="8 14" id="KW-0812">Transmembrane</keyword>